<keyword evidence="8" id="KW-0223">Dioxygenase</keyword>
<dbReference type="Gene3D" id="3.30.70.20">
    <property type="match status" value="1"/>
</dbReference>
<evidence type="ECO:0000256" key="6">
    <source>
        <dbReference type="ARBA" id="ARBA00023014"/>
    </source>
</evidence>
<dbReference type="GO" id="GO:0046872">
    <property type="term" value="F:metal ion binding"/>
    <property type="evidence" value="ECO:0007669"/>
    <property type="project" value="UniProtKB-KW"/>
</dbReference>
<keyword evidence="4" id="KW-0249">Electron transport</keyword>
<accession>F2L729</accession>
<keyword evidence="6" id="KW-0411">Iron-sulfur</keyword>
<evidence type="ECO:0000256" key="5">
    <source>
        <dbReference type="ARBA" id="ARBA00023004"/>
    </source>
</evidence>
<evidence type="ECO:0000256" key="4">
    <source>
        <dbReference type="ARBA" id="ARBA00022982"/>
    </source>
</evidence>
<reference evidence="8" key="1">
    <citation type="journal article" date="2011" name="J. Bacteriol.">
        <title>Genome sequence of the 1,4-dioxane-degrading Pseudonocardia dioxanivorans strain CB1190.</title>
        <authorList>
            <person name="Sales C.M."/>
            <person name="Mahendra S."/>
            <person name="Grostern A."/>
            <person name="Parales R.E."/>
            <person name="Goodwin L.A."/>
            <person name="Woyke T."/>
            <person name="Nolan M."/>
            <person name="Lapidus A."/>
            <person name="Chertkov O."/>
            <person name="Ovchinnikova G."/>
            <person name="Sczyrba A."/>
            <person name="Alvarez-Cohen L."/>
        </authorList>
    </citation>
    <scope>NUCLEOTIDE SEQUENCE</scope>
    <source>
        <strain evidence="8">CB1190</strain>
        <plasmid evidence="8">pPSED02</plasmid>
    </source>
</reference>
<evidence type="ECO:0000256" key="2">
    <source>
        <dbReference type="ARBA" id="ARBA00022448"/>
    </source>
</evidence>
<dbReference type="GO" id="GO:0051538">
    <property type="term" value="F:3 iron, 4 sulfur cluster binding"/>
    <property type="evidence" value="ECO:0007669"/>
    <property type="project" value="UniProtKB-KW"/>
</dbReference>
<dbReference type="PANTHER" id="PTHR36923:SF3">
    <property type="entry name" value="FERREDOXIN"/>
    <property type="match status" value="1"/>
</dbReference>
<keyword evidence="3" id="KW-0479">Metal-binding</keyword>
<keyword evidence="8" id="KW-0560">Oxidoreductase</keyword>
<dbReference type="AlphaFoldDB" id="F2L729"/>
<keyword evidence="5" id="KW-0408">Iron</keyword>
<dbReference type="InterPro" id="IPR051269">
    <property type="entry name" value="Fe-S_cluster_ET"/>
</dbReference>
<geneLocation type="plasmid" evidence="8">
    <name>pPSED02</name>
</geneLocation>
<sequence>MTSSVRADAERCEGHANCLAAAPDVFGLDDDGVVRVLRVNVLDDQRVYVAEAVASCPVAALWLDEA</sequence>
<evidence type="ECO:0000313" key="8">
    <source>
        <dbReference type="EMBL" id="AEA29002.1"/>
    </source>
</evidence>
<name>F2L729_PSEUX</name>
<keyword evidence="7" id="KW-0003">3Fe-4S</keyword>
<protein>
    <submittedName>
        <fullName evidence="8">Phthalate 3,4-dioxygenase ferredoxin subunit</fullName>
    </submittedName>
</protein>
<dbReference type="SUPFAM" id="SSF54862">
    <property type="entry name" value="4Fe-4S ferredoxins"/>
    <property type="match status" value="1"/>
</dbReference>
<dbReference type="GO" id="GO:0051213">
    <property type="term" value="F:dioxygenase activity"/>
    <property type="evidence" value="ECO:0007669"/>
    <property type="project" value="UniProtKB-KW"/>
</dbReference>
<evidence type="ECO:0000256" key="1">
    <source>
        <dbReference type="ARBA" id="ARBA00001927"/>
    </source>
</evidence>
<organism evidence="8">
    <name type="scientific">Pseudonocardia dioxanivorans (strain ATCC 55486 / DSM 44775 / JCM 13855 / CB1190)</name>
    <dbReference type="NCBI Taxonomy" id="675635"/>
    <lineage>
        <taxon>Bacteria</taxon>
        <taxon>Bacillati</taxon>
        <taxon>Actinomycetota</taxon>
        <taxon>Actinomycetes</taxon>
        <taxon>Pseudonocardiales</taxon>
        <taxon>Pseudonocardiaceae</taxon>
        <taxon>Pseudonocardia</taxon>
    </lineage>
</organism>
<comment type="cofactor">
    <cofactor evidence="1">
        <name>[3Fe-4S] cluster</name>
        <dbReference type="ChEBI" id="CHEBI:21137"/>
    </cofactor>
</comment>
<gene>
    <name evidence="8" type="ORF">Psed_6938</name>
</gene>
<dbReference type="PANTHER" id="PTHR36923">
    <property type="entry name" value="FERREDOXIN"/>
    <property type="match status" value="1"/>
</dbReference>
<keyword evidence="8" id="KW-0614">Plasmid</keyword>
<evidence type="ECO:0000256" key="3">
    <source>
        <dbReference type="ARBA" id="ARBA00022723"/>
    </source>
</evidence>
<dbReference type="RefSeq" id="WP_014203891.1">
    <property type="nucleotide sequence ID" value="NC_016600.1"/>
</dbReference>
<proteinExistence type="predicted"/>
<evidence type="ECO:0000256" key="7">
    <source>
        <dbReference type="ARBA" id="ARBA00023291"/>
    </source>
</evidence>
<dbReference type="Pfam" id="PF13459">
    <property type="entry name" value="Fer4_15"/>
    <property type="match status" value="1"/>
</dbReference>
<dbReference type="EMBL" id="CP002596">
    <property type="protein sequence ID" value="AEA29002.1"/>
    <property type="molecule type" value="Genomic_DNA"/>
</dbReference>
<keyword evidence="2" id="KW-0813">Transport</keyword>